<dbReference type="GO" id="GO:1902201">
    <property type="term" value="P:negative regulation of bacterial-type flagellum-dependent cell motility"/>
    <property type="evidence" value="ECO:0007669"/>
    <property type="project" value="TreeGrafter"/>
</dbReference>
<dbReference type="InterPro" id="IPR029016">
    <property type="entry name" value="GAF-like_dom_sf"/>
</dbReference>
<dbReference type="InterPro" id="IPR029787">
    <property type="entry name" value="Nucleotide_cyclase"/>
</dbReference>
<dbReference type="SUPFAM" id="SSF55073">
    <property type="entry name" value="Nucleotide cyclase"/>
    <property type="match status" value="1"/>
</dbReference>
<evidence type="ECO:0000313" key="5">
    <source>
        <dbReference type="Proteomes" id="UP000199636"/>
    </source>
</evidence>
<dbReference type="Gene3D" id="3.30.70.270">
    <property type="match status" value="1"/>
</dbReference>
<proteinExistence type="predicted"/>
<dbReference type="Gene3D" id="3.30.450.40">
    <property type="match status" value="1"/>
</dbReference>
<accession>A0A1G8KYT9</accession>
<evidence type="ECO:0000259" key="3">
    <source>
        <dbReference type="PROSITE" id="PS50887"/>
    </source>
</evidence>
<comment type="catalytic activity">
    <reaction evidence="2">
        <text>2 GTP = 3',3'-c-di-GMP + 2 diphosphate</text>
        <dbReference type="Rhea" id="RHEA:24898"/>
        <dbReference type="ChEBI" id="CHEBI:33019"/>
        <dbReference type="ChEBI" id="CHEBI:37565"/>
        <dbReference type="ChEBI" id="CHEBI:58805"/>
        <dbReference type="EC" id="2.7.7.65"/>
    </reaction>
</comment>
<name>A0A1G8KYT9_9PSED</name>
<dbReference type="AlphaFoldDB" id="A0A1G8KYT9"/>
<dbReference type="SMART" id="SM00267">
    <property type="entry name" value="GGDEF"/>
    <property type="match status" value="1"/>
</dbReference>
<organism evidence="4 5">
    <name type="scientific">Pseudomonas panipatensis</name>
    <dbReference type="NCBI Taxonomy" id="428992"/>
    <lineage>
        <taxon>Bacteria</taxon>
        <taxon>Pseudomonadati</taxon>
        <taxon>Pseudomonadota</taxon>
        <taxon>Gammaproteobacteria</taxon>
        <taxon>Pseudomonadales</taxon>
        <taxon>Pseudomonadaceae</taxon>
        <taxon>Pseudomonas</taxon>
    </lineage>
</organism>
<protein>
    <recommendedName>
        <fullName evidence="1">diguanylate cyclase</fullName>
        <ecNumber evidence="1">2.7.7.65</ecNumber>
    </recommendedName>
</protein>
<dbReference type="GO" id="GO:0043709">
    <property type="term" value="P:cell adhesion involved in single-species biofilm formation"/>
    <property type="evidence" value="ECO:0007669"/>
    <property type="project" value="TreeGrafter"/>
</dbReference>
<dbReference type="PANTHER" id="PTHR45138">
    <property type="entry name" value="REGULATORY COMPONENTS OF SENSORY TRANSDUCTION SYSTEM"/>
    <property type="match status" value="1"/>
</dbReference>
<dbReference type="InterPro" id="IPR050469">
    <property type="entry name" value="Diguanylate_Cyclase"/>
</dbReference>
<dbReference type="Pfam" id="PF01590">
    <property type="entry name" value="GAF"/>
    <property type="match status" value="1"/>
</dbReference>
<dbReference type="NCBIfam" id="TIGR00254">
    <property type="entry name" value="GGDEF"/>
    <property type="match status" value="1"/>
</dbReference>
<keyword evidence="5" id="KW-1185">Reference proteome</keyword>
<feature type="domain" description="GGDEF" evidence="3">
    <location>
        <begin position="193"/>
        <end position="316"/>
    </location>
</feature>
<dbReference type="InterPro" id="IPR043128">
    <property type="entry name" value="Rev_trsase/Diguanyl_cyclase"/>
</dbReference>
<dbReference type="Pfam" id="PF00990">
    <property type="entry name" value="GGDEF"/>
    <property type="match status" value="1"/>
</dbReference>
<reference evidence="5" key="1">
    <citation type="submission" date="2016-10" db="EMBL/GenBank/DDBJ databases">
        <authorList>
            <person name="Varghese N."/>
            <person name="Submissions S."/>
        </authorList>
    </citation>
    <scope>NUCLEOTIDE SEQUENCE [LARGE SCALE GENOMIC DNA]</scope>
    <source>
        <strain evidence="5">CCM 7469</strain>
    </source>
</reference>
<dbReference type="RefSeq" id="WP_090266128.1">
    <property type="nucleotide sequence ID" value="NZ_FNDS01000010.1"/>
</dbReference>
<dbReference type="CDD" id="cd01949">
    <property type="entry name" value="GGDEF"/>
    <property type="match status" value="1"/>
</dbReference>
<dbReference type="STRING" id="428992.SAMN05216272_11039"/>
<dbReference type="PANTHER" id="PTHR45138:SF9">
    <property type="entry name" value="DIGUANYLATE CYCLASE DGCM-RELATED"/>
    <property type="match status" value="1"/>
</dbReference>
<dbReference type="EC" id="2.7.7.65" evidence="1"/>
<dbReference type="GO" id="GO:0005886">
    <property type="term" value="C:plasma membrane"/>
    <property type="evidence" value="ECO:0007669"/>
    <property type="project" value="TreeGrafter"/>
</dbReference>
<dbReference type="EMBL" id="FNDS01000010">
    <property type="protein sequence ID" value="SDI48551.1"/>
    <property type="molecule type" value="Genomic_DNA"/>
</dbReference>
<sequence length="319" mass="34815">MASSADFESASREVLAFLQRTLGFDLWLVTRVEEDDWIVLESHGQGYALENGRALEWRDSLCSRMVAGVAPRIAPRVMDVPAYATAPFLRQFPIQAYMGLPLYLADGKLFGTLCAFATTPQPSALSAQADLFDVIGMLLSLLLQMEIKAETQTRRAERFEAQALLDAMTGLFNRTGWDQLMAKEEYRCRRHGKSCVVIVVDLDELKQINDSEGHMAGDALIRRTAEALAQAARSEDVVARIGGDEFGIIGVNCDQAGGSALLARVLGSLAEKGIAASVGLAVRASTGDIGQAFIEADRLMYQQKRRKSSQQPLPQASVE</sequence>
<evidence type="ECO:0000256" key="1">
    <source>
        <dbReference type="ARBA" id="ARBA00012528"/>
    </source>
</evidence>
<dbReference type="PROSITE" id="PS50887">
    <property type="entry name" value="GGDEF"/>
    <property type="match status" value="1"/>
</dbReference>
<dbReference type="OrthoDB" id="9812358at2"/>
<dbReference type="GO" id="GO:0052621">
    <property type="term" value="F:diguanylate cyclase activity"/>
    <property type="evidence" value="ECO:0007669"/>
    <property type="project" value="UniProtKB-EC"/>
</dbReference>
<dbReference type="Proteomes" id="UP000199636">
    <property type="component" value="Unassembled WGS sequence"/>
</dbReference>
<gene>
    <name evidence="4" type="ORF">SAMN05216272_11039</name>
</gene>
<dbReference type="InterPro" id="IPR000160">
    <property type="entry name" value="GGDEF_dom"/>
</dbReference>
<dbReference type="SMART" id="SM00065">
    <property type="entry name" value="GAF"/>
    <property type="match status" value="1"/>
</dbReference>
<dbReference type="InterPro" id="IPR003018">
    <property type="entry name" value="GAF"/>
</dbReference>
<dbReference type="SUPFAM" id="SSF55781">
    <property type="entry name" value="GAF domain-like"/>
    <property type="match status" value="1"/>
</dbReference>
<evidence type="ECO:0000313" key="4">
    <source>
        <dbReference type="EMBL" id="SDI48551.1"/>
    </source>
</evidence>
<evidence type="ECO:0000256" key="2">
    <source>
        <dbReference type="ARBA" id="ARBA00034247"/>
    </source>
</evidence>